<evidence type="ECO:0000256" key="1">
    <source>
        <dbReference type="ARBA" id="ARBA00004370"/>
    </source>
</evidence>
<evidence type="ECO:0000256" key="3">
    <source>
        <dbReference type="ARBA" id="ARBA00023136"/>
    </source>
</evidence>
<dbReference type="EMBL" id="FOXA01000003">
    <property type="protein sequence ID" value="SFP20601.1"/>
    <property type="molecule type" value="Genomic_DNA"/>
</dbReference>
<dbReference type="GO" id="GO:0016020">
    <property type="term" value="C:membrane"/>
    <property type="evidence" value="ECO:0007669"/>
    <property type="project" value="UniProtKB-SubCell"/>
</dbReference>
<dbReference type="Pfam" id="PF13505">
    <property type="entry name" value="OMP_b-brl"/>
    <property type="match status" value="1"/>
</dbReference>
<evidence type="ECO:0000256" key="5">
    <source>
        <dbReference type="SAM" id="SignalP"/>
    </source>
</evidence>
<keyword evidence="2 5" id="KW-0732">Signal</keyword>
<dbReference type="InterPro" id="IPR051692">
    <property type="entry name" value="OMP-like"/>
</dbReference>
<accession>A0A1I5NHA4</accession>
<organism evidence="7 8">
    <name type="scientific">Tranquillimonas alkanivorans</name>
    <dbReference type="NCBI Taxonomy" id="441119"/>
    <lineage>
        <taxon>Bacteria</taxon>
        <taxon>Pseudomonadati</taxon>
        <taxon>Pseudomonadota</taxon>
        <taxon>Alphaproteobacteria</taxon>
        <taxon>Rhodobacterales</taxon>
        <taxon>Roseobacteraceae</taxon>
        <taxon>Tranquillimonas</taxon>
    </lineage>
</organism>
<dbReference type="AlphaFoldDB" id="A0A1I5NHA4"/>
<evidence type="ECO:0000313" key="7">
    <source>
        <dbReference type="EMBL" id="SFP20601.1"/>
    </source>
</evidence>
<dbReference type="InterPro" id="IPR011250">
    <property type="entry name" value="OMP/PagP_B-barrel"/>
</dbReference>
<reference evidence="7 8" key="1">
    <citation type="submission" date="2016-10" db="EMBL/GenBank/DDBJ databases">
        <authorList>
            <person name="de Groot N.N."/>
        </authorList>
    </citation>
    <scope>NUCLEOTIDE SEQUENCE [LARGE SCALE GENOMIC DNA]</scope>
    <source>
        <strain evidence="7 8">DSM 19547</strain>
    </source>
</reference>
<dbReference type="SUPFAM" id="SSF56925">
    <property type="entry name" value="OMPA-like"/>
    <property type="match status" value="1"/>
</dbReference>
<feature type="domain" description="Outer membrane protein beta-barrel" evidence="6">
    <location>
        <begin position="8"/>
        <end position="212"/>
    </location>
</feature>
<comment type="subcellular location">
    <subcellularLocation>
        <location evidence="1">Membrane</location>
    </subcellularLocation>
</comment>
<dbReference type="PANTHER" id="PTHR34001">
    <property type="entry name" value="BLL7405 PROTEIN"/>
    <property type="match status" value="1"/>
</dbReference>
<keyword evidence="3" id="KW-0472">Membrane</keyword>
<dbReference type="InterPro" id="IPR027385">
    <property type="entry name" value="Beta-barrel_OMP"/>
</dbReference>
<evidence type="ECO:0000256" key="2">
    <source>
        <dbReference type="ARBA" id="ARBA00022729"/>
    </source>
</evidence>
<comment type="similarity">
    <text evidence="4">Belongs to the Omp25/RopB family.</text>
</comment>
<gene>
    <name evidence="7" type="ORF">SAMN04488047_103270</name>
</gene>
<dbReference type="RefSeq" id="WP_177215082.1">
    <property type="nucleotide sequence ID" value="NZ_FOXA01000003.1"/>
</dbReference>
<evidence type="ECO:0000313" key="8">
    <source>
        <dbReference type="Proteomes" id="UP000199356"/>
    </source>
</evidence>
<proteinExistence type="inferred from homology"/>
<dbReference type="PANTHER" id="PTHR34001:SF3">
    <property type="entry name" value="BLL7405 PROTEIN"/>
    <property type="match status" value="1"/>
</dbReference>
<evidence type="ECO:0000256" key="4">
    <source>
        <dbReference type="ARBA" id="ARBA00038306"/>
    </source>
</evidence>
<dbReference type="Gene3D" id="2.40.160.20">
    <property type="match status" value="1"/>
</dbReference>
<dbReference type="STRING" id="441119.SAMN04488047_103270"/>
<evidence type="ECO:0000259" key="6">
    <source>
        <dbReference type="Pfam" id="PF13505"/>
    </source>
</evidence>
<sequence length="212" mass="22037">MKKFLLTAAAVSVSAPAFAGGLTPAPAEPVVPAPVVSVAPVSDWTGGYAGLQLGYGDAALDIADDDLEAGDFEINDGGVVGGVHAGYLWDFGRWVAGGEAVWNAANIGDDDDDDTVVEEGTLDSIARLQFKGGYDAGRTLIYGTLGAAHASAEFDGDDVSDTGWTAGLGVDYKVRENISVGGGVYYHRFDDFDDRGFDAEATTVEADVSFHF</sequence>
<keyword evidence="8" id="KW-1185">Reference proteome</keyword>
<dbReference type="Proteomes" id="UP000199356">
    <property type="component" value="Unassembled WGS sequence"/>
</dbReference>
<name>A0A1I5NHA4_9RHOB</name>
<feature type="chain" id="PRO_5011538837" evidence="5">
    <location>
        <begin position="20"/>
        <end position="212"/>
    </location>
</feature>
<protein>
    <submittedName>
        <fullName evidence="7">Opacity protein</fullName>
    </submittedName>
</protein>
<feature type="signal peptide" evidence="5">
    <location>
        <begin position="1"/>
        <end position="19"/>
    </location>
</feature>